<dbReference type="EMBL" id="CP036262">
    <property type="protein sequence ID" value="QDS93786.1"/>
    <property type="molecule type" value="Genomic_DNA"/>
</dbReference>
<dbReference type="KEGG" id="rml:FF011L_25590"/>
<evidence type="ECO:0000313" key="3">
    <source>
        <dbReference type="Proteomes" id="UP000320672"/>
    </source>
</evidence>
<dbReference type="InterPro" id="IPR001509">
    <property type="entry name" value="Epimerase_deHydtase"/>
</dbReference>
<evidence type="ECO:0000313" key="2">
    <source>
        <dbReference type="EMBL" id="QDS93786.1"/>
    </source>
</evidence>
<dbReference type="AlphaFoldDB" id="A0A517MFZ9"/>
<reference evidence="2 3" key="1">
    <citation type="submission" date="2019-02" db="EMBL/GenBank/DDBJ databases">
        <title>Deep-cultivation of Planctomycetes and their phenomic and genomic characterization uncovers novel biology.</title>
        <authorList>
            <person name="Wiegand S."/>
            <person name="Jogler M."/>
            <person name="Boedeker C."/>
            <person name="Pinto D."/>
            <person name="Vollmers J."/>
            <person name="Rivas-Marin E."/>
            <person name="Kohn T."/>
            <person name="Peeters S.H."/>
            <person name="Heuer A."/>
            <person name="Rast P."/>
            <person name="Oberbeckmann S."/>
            <person name="Bunk B."/>
            <person name="Jeske O."/>
            <person name="Meyerdierks A."/>
            <person name="Storesund J.E."/>
            <person name="Kallscheuer N."/>
            <person name="Luecker S."/>
            <person name="Lage O.M."/>
            <person name="Pohl T."/>
            <person name="Merkel B.J."/>
            <person name="Hornburger P."/>
            <person name="Mueller R.-W."/>
            <person name="Bruemmer F."/>
            <person name="Labrenz M."/>
            <person name="Spormann A.M."/>
            <person name="Op den Camp H."/>
            <person name="Overmann J."/>
            <person name="Amann R."/>
            <person name="Jetten M.S.M."/>
            <person name="Mascher T."/>
            <person name="Medema M.H."/>
            <person name="Devos D.P."/>
            <person name="Kaster A.-K."/>
            <person name="Ovreas L."/>
            <person name="Rohde M."/>
            <person name="Galperin M.Y."/>
            <person name="Jogler C."/>
        </authorList>
    </citation>
    <scope>NUCLEOTIDE SEQUENCE [LARGE SCALE GENOMIC DNA]</scope>
    <source>
        <strain evidence="2 3">FF011L</strain>
    </source>
</reference>
<dbReference type="SUPFAM" id="SSF51735">
    <property type="entry name" value="NAD(P)-binding Rossmann-fold domains"/>
    <property type="match status" value="1"/>
</dbReference>
<dbReference type="Gene3D" id="3.40.50.720">
    <property type="entry name" value="NAD(P)-binding Rossmann-like Domain"/>
    <property type="match status" value="1"/>
</dbReference>
<protein>
    <submittedName>
        <fullName evidence="2">NAD dependent epimerase/dehydratase family protein</fullName>
    </submittedName>
</protein>
<evidence type="ECO:0000259" key="1">
    <source>
        <dbReference type="Pfam" id="PF01370"/>
    </source>
</evidence>
<sequence length="347" mass="37684">MVPMFKTNAPQDLEELEERLSCPSAALVNEMAQIEGDILFLGAGGKLGPSITRMAKRATDEAGVSRRIIAVSRFSNQAAREQLNACGVETVAADLMSSEQLSALPDAANVIFMAGHKFGIANNPSSTWAMNSYLPGRVMERYSDSRIAAFSTGCVYGLSPLTQGGAIESDPLLPTDEYSMSCIGRERMVEHFSKVNQTPATILRLNYAVEMRYGVLVDIASAVFTDQPIDLTMGYCNVIWQGDANAMALRSLALADTPAFAINLVGPELLSVRRIADSFAQIFGKEVRFTGTESPECLLTNGNLCQQVFGYPQVPVQAVIEWTAEWIRSGGQTLNKPTGFQVRDGKY</sequence>
<accession>A0A517MFZ9</accession>
<dbReference type="Pfam" id="PF01370">
    <property type="entry name" value="Epimerase"/>
    <property type="match status" value="1"/>
</dbReference>
<organism evidence="2 3">
    <name type="scientific">Roseimaritima multifibrata</name>
    <dbReference type="NCBI Taxonomy" id="1930274"/>
    <lineage>
        <taxon>Bacteria</taxon>
        <taxon>Pseudomonadati</taxon>
        <taxon>Planctomycetota</taxon>
        <taxon>Planctomycetia</taxon>
        <taxon>Pirellulales</taxon>
        <taxon>Pirellulaceae</taxon>
        <taxon>Roseimaritima</taxon>
    </lineage>
</organism>
<keyword evidence="3" id="KW-1185">Reference proteome</keyword>
<dbReference type="Proteomes" id="UP000320672">
    <property type="component" value="Chromosome"/>
</dbReference>
<feature type="domain" description="NAD-dependent epimerase/dehydratase" evidence="1">
    <location>
        <begin position="38"/>
        <end position="205"/>
    </location>
</feature>
<name>A0A517MFZ9_9BACT</name>
<dbReference type="InterPro" id="IPR036291">
    <property type="entry name" value="NAD(P)-bd_dom_sf"/>
</dbReference>
<gene>
    <name evidence="2" type="ORF">FF011L_25590</name>
</gene>
<proteinExistence type="predicted"/>